<gene>
    <name evidence="1" type="ORF">DPMN_041272</name>
</gene>
<evidence type="ECO:0000313" key="1">
    <source>
        <dbReference type="EMBL" id="KAH3734823.1"/>
    </source>
</evidence>
<reference evidence="1" key="2">
    <citation type="submission" date="2020-11" db="EMBL/GenBank/DDBJ databases">
        <authorList>
            <person name="McCartney M.A."/>
            <person name="Auch B."/>
            <person name="Kono T."/>
            <person name="Mallez S."/>
            <person name="Becker A."/>
            <person name="Gohl D.M."/>
            <person name="Silverstein K.A.T."/>
            <person name="Koren S."/>
            <person name="Bechman K.B."/>
            <person name="Herman A."/>
            <person name="Abrahante J.E."/>
            <person name="Garbe J."/>
        </authorList>
    </citation>
    <scope>NUCLEOTIDE SEQUENCE</scope>
    <source>
        <strain evidence="1">Duluth1</strain>
        <tissue evidence="1">Whole animal</tissue>
    </source>
</reference>
<organism evidence="1 2">
    <name type="scientific">Dreissena polymorpha</name>
    <name type="common">Zebra mussel</name>
    <name type="synonym">Mytilus polymorpha</name>
    <dbReference type="NCBI Taxonomy" id="45954"/>
    <lineage>
        <taxon>Eukaryota</taxon>
        <taxon>Metazoa</taxon>
        <taxon>Spiralia</taxon>
        <taxon>Lophotrochozoa</taxon>
        <taxon>Mollusca</taxon>
        <taxon>Bivalvia</taxon>
        <taxon>Autobranchia</taxon>
        <taxon>Heteroconchia</taxon>
        <taxon>Euheterodonta</taxon>
        <taxon>Imparidentia</taxon>
        <taxon>Neoheterodontei</taxon>
        <taxon>Myida</taxon>
        <taxon>Dreissenoidea</taxon>
        <taxon>Dreissenidae</taxon>
        <taxon>Dreissena</taxon>
    </lineage>
</organism>
<name>A0A9D4CZW4_DREPO</name>
<dbReference type="AlphaFoldDB" id="A0A9D4CZW4"/>
<accession>A0A9D4CZW4</accession>
<dbReference type="Proteomes" id="UP000828390">
    <property type="component" value="Unassembled WGS sequence"/>
</dbReference>
<reference evidence="1" key="1">
    <citation type="journal article" date="2019" name="bioRxiv">
        <title>The Genome of the Zebra Mussel, Dreissena polymorpha: A Resource for Invasive Species Research.</title>
        <authorList>
            <person name="McCartney M.A."/>
            <person name="Auch B."/>
            <person name="Kono T."/>
            <person name="Mallez S."/>
            <person name="Zhang Y."/>
            <person name="Obille A."/>
            <person name="Becker A."/>
            <person name="Abrahante J.E."/>
            <person name="Garbe J."/>
            <person name="Badalamenti J.P."/>
            <person name="Herman A."/>
            <person name="Mangelson H."/>
            <person name="Liachko I."/>
            <person name="Sullivan S."/>
            <person name="Sone E.D."/>
            <person name="Koren S."/>
            <person name="Silverstein K.A.T."/>
            <person name="Beckman K.B."/>
            <person name="Gohl D.M."/>
        </authorList>
    </citation>
    <scope>NUCLEOTIDE SEQUENCE</scope>
    <source>
        <strain evidence="1">Duluth1</strain>
        <tissue evidence="1">Whole animal</tissue>
    </source>
</reference>
<protein>
    <submittedName>
        <fullName evidence="1">Uncharacterized protein</fullName>
    </submittedName>
</protein>
<proteinExistence type="predicted"/>
<evidence type="ECO:0000313" key="2">
    <source>
        <dbReference type="Proteomes" id="UP000828390"/>
    </source>
</evidence>
<keyword evidence="2" id="KW-1185">Reference proteome</keyword>
<comment type="caution">
    <text evidence="1">The sequence shown here is derived from an EMBL/GenBank/DDBJ whole genome shotgun (WGS) entry which is preliminary data.</text>
</comment>
<dbReference type="EMBL" id="JAIWYP010000011">
    <property type="protein sequence ID" value="KAH3734823.1"/>
    <property type="molecule type" value="Genomic_DNA"/>
</dbReference>
<sequence length="225" mass="25420">MDSLSLKHARDTFDDPTNTTIYSKPSGMVHINKDSVYTYEKRGGPLFQTVNNDILQSNNNYFVESLYSVVKKDTSRHKQIKNAVLHEAVNIGIPIGSLEYHNDQKSKQLCTSMMHDNCMYSTAGEMDKQPIHWSQSAFMVSDNAHKVTDANNIDPIYQTVDLEERLDTTWNNEDLSNVIETKPKHDCMEVNKSMAPIDANVCADDPLYSVVNKKAPKGNADVYLL</sequence>